<proteinExistence type="predicted"/>
<protein>
    <submittedName>
        <fullName evidence="2">Uncharacterized protein</fullName>
    </submittedName>
</protein>
<accession>A0AAU7Q544</accession>
<gene>
    <name evidence="2" type="ORF">ABK905_14835</name>
</gene>
<name>A0AAU7Q544_9GAMM</name>
<feature type="compositionally biased region" description="Polar residues" evidence="1">
    <location>
        <begin position="238"/>
        <end position="248"/>
    </location>
</feature>
<evidence type="ECO:0000256" key="1">
    <source>
        <dbReference type="SAM" id="MobiDB-lite"/>
    </source>
</evidence>
<evidence type="ECO:0000313" key="2">
    <source>
        <dbReference type="EMBL" id="XBS68129.1"/>
    </source>
</evidence>
<reference evidence="2" key="1">
    <citation type="submission" date="2024-06" db="EMBL/GenBank/DDBJ databases">
        <authorList>
            <person name="Coelho C."/>
            <person name="Bento M."/>
            <person name="Garcia E."/>
            <person name="Camelo A."/>
            <person name="Brandao I."/>
            <person name="Espirito Santo C."/>
            <person name="Trovao J."/>
            <person name="Verissimo A."/>
            <person name="Costa J."/>
            <person name="Tiago I."/>
        </authorList>
    </citation>
    <scope>NUCLEOTIDE SEQUENCE</scope>
    <source>
        <strain evidence="2">KWT182</strain>
    </source>
</reference>
<organism evidence="2">
    <name type="scientific">Acerihabitans sp. KWT182</name>
    <dbReference type="NCBI Taxonomy" id="3157919"/>
    <lineage>
        <taxon>Bacteria</taxon>
        <taxon>Pseudomonadati</taxon>
        <taxon>Pseudomonadota</taxon>
        <taxon>Gammaproteobacteria</taxon>
        <taxon>Enterobacterales</taxon>
        <taxon>Pectobacteriaceae</taxon>
        <taxon>Acerihabitans</taxon>
    </lineage>
</organism>
<sequence>MFSIFKGKPNYEQLFSSASDIHQHIYGNKTRTADILGNEEFIEAWLASKHISLVTSVIKQEALKGDIPSLKQMIWLNDIYYNNADNLTENKSQQQKIKIDSLKDRILFCERAIALGLTDQSYYAMTSCAKLYALLAPRQTDLADETTKNALNGIVNHARRFIASGYDDPELIDDAKRLLAQFAPIAALTDAFNAPRKQITDGYGEDNSPRPTPRAHKLKQDVPLPTQLNKGEEETPRQTESNMNSGHNTFFQTEINANSGQDISRQTETDMNSEQKAHSQAEINVNSEHQVHPQAEINANCEHKVHPQAQQNINGEQDIQSLIEKQGMNKAVEIIRDAALKGNLFCQKFLSGAGLHIPEKDRTDSVNQDIERFTRLAAEGGDMLSQFNLALLFMKKN</sequence>
<dbReference type="AlphaFoldDB" id="A0AAU7Q544"/>
<dbReference type="EMBL" id="CP157947">
    <property type="protein sequence ID" value="XBS68129.1"/>
    <property type="molecule type" value="Genomic_DNA"/>
</dbReference>
<feature type="compositionally biased region" description="Basic and acidic residues" evidence="1">
    <location>
        <begin position="265"/>
        <end position="279"/>
    </location>
</feature>
<feature type="region of interest" description="Disordered" evidence="1">
    <location>
        <begin position="263"/>
        <end position="282"/>
    </location>
</feature>
<feature type="region of interest" description="Disordered" evidence="1">
    <location>
        <begin position="197"/>
        <end position="248"/>
    </location>
</feature>